<reference evidence="3" key="2">
    <citation type="submission" date="2018-06" db="EMBL/GenBank/DDBJ databases">
        <title>Genome sequence of Rhodanobacteraceae bacterium strain Dysh456.</title>
        <authorList>
            <person name="Fukui M."/>
        </authorList>
    </citation>
    <scope>NUCLEOTIDE SEQUENCE [LARGE SCALE GENOMIC DNA]</scope>
    <source>
        <strain evidence="3">Dysh456</strain>
    </source>
</reference>
<dbReference type="InterPro" id="IPR029016">
    <property type="entry name" value="GAF-like_dom_sf"/>
</dbReference>
<dbReference type="CDD" id="cd04762">
    <property type="entry name" value="HTH_MerR-trunc"/>
    <property type="match status" value="1"/>
</dbReference>
<dbReference type="Pfam" id="PF12728">
    <property type="entry name" value="HTH_17"/>
    <property type="match status" value="1"/>
</dbReference>
<dbReference type="NCBIfam" id="TIGR01764">
    <property type="entry name" value="excise"/>
    <property type="match status" value="1"/>
</dbReference>
<dbReference type="EMBL" id="AP018560">
    <property type="protein sequence ID" value="BBD79361.1"/>
    <property type="molecule type" value="Genomic_DNA"/>
</dbReference>
<evidence type="ECO:0000313" key="3">
    <source>
        <dbReference type="Proteomes" id="UP000270530"/>
    </source>
</evidence>
<dbReference type="InterPro" id="IPR003018">
    <property type="entry name" value="GAF"/>
</dbReference>
<dbReference type="PANTHER" id="PTHR43102:SF2">
    <property type="entry name" value="GAF DOMAIN-CONTAINING PROTEIN"/>
    <property type="match status" value="1"/>
</dbReference>
<dbReference type="Gene3D" id="1.10.1660.10">
    <property type="match status" value="1"/>
</dbReference>
<dbReference type="SUPFAM" id="SSF55781">
    <property type="entry name" value="GAF domain-like"/>
    <property type="match status" value="1"/>
</dbReference>
<evidence type="ECO:0000313" key="2">
    <source>
        <dbReference type="EMBL" id="BBD79361.1"/>
    </source>
</evidence>
<sequence>MTTREAARLLGVSIGTVQKWVETGALAAWKTPGGHRRLRRGAVLGLLSSHATPAGSAADAAEFVAASAPDYPVGPDESERLAALRRSGLFGSGPDAVFDRIVRVAAQLTDAPLALLTLLGSRRQWFKSRLGTELAETPRAWAFCNHTILAPRLLVVHDAAGDPRFAANPLVTGPTQLRFYAGMALRDPDGFALGALCVLDSRPRQLSSGQRQAFGELAALAADRLRGMLQPR</sequence>
<evidence type="ECO:0000259" key="1">
    <source>
        <dbReference type="SMART" id="SM00065"/>
    </source>
</evidence>
<dbReference type="Pfam" id="PF01590">
    <property type="entry name" value="GAF"/>
    <property type="match status" value="1"/>
</dbReference>
<gene>
    <name evidence="2" type="ORF">ALSL_0695</name>
</gene>
<accession>A0A2Z6E3M6</accession>
<dbReference type="SUPFAM" id="SSF46955">
    <property type="entry name" value="Putative DNA-binding domain"/>
    <property type="match status" value="1"/>
</dbReference>
<protein>
    <submittedName>
        <fullName evidence="2">Sensor histidine kinase</fullName>
    </submittedName>
</protein>
<dbReference type="PANTHER" id="PTHR43102">
    <property type="entry name" value="SLR1143 PROTEIN"/>
    <property type="match status" value="1"/>
</dbReference>
<proteinExistence type="predicted"/>
<dbReference type="InterPro" id="IPR010093">
    <property type="entry name" value="SinI_DNA-bd"/>
</dbReference>
<keyword evidence="3" id="KW-1185">Reference proteome</keyword>
<dbReference type="SMART" id="SM00065">
    <property type="entry name" value="GAF"/>
    <property type="match status" value="1"/>
</dbReference>
<dbReference type="Proteomes" id="UP000270530">
    <property type="component" value="Chromosome"/>
</dbReference>
<dbReference type="KEGG" id="rbd:ALSL_0695"/>
<dbReference type="RefSeq" id="WP_198410671.1">
    <property type="nucleotide sequence ID" value="NZ_AP018560.1"/>
</dbReference>
<keyword evidence="2" id="KW-0808">Transferase</keyword>
<organism evidence="2 3">
    <name type="scientific">Aerosticca soli</name>
    <dbReference type="NCBI Taxonomy" id="2010829"/>
    <lineage>
        <taxon>Bacteria</taxon>
        <taxon>Pseudomonadati</taxon>
        <taxon>Pseudomonadota</taxon>
        <taxon>Gammaproteobacteria</taxon>
        <taxon>Lysobacterales</taxon>
        <taxon>Rhodanobacteraceae</taxon>
        <taxon>Aerosticca</taxon>
    </lineage>
</organism>
<name>A0A2Z6E3M6_9GAMM</name>
<dbReference type="GO" id="GO:0003677">
    <property type="term" value="F:DNA binding"/>
    <property type="evidence" value="ECO:0007669"/>
    <property type="project" value="InterPro"/>
</dbReference>
<dbReference type="AlphaFoldDB" id="A0A2Z6E3M6"/>
<keyword evidence="2" id="KW-0418">Kinase</keyword>
<dbReference type="InterPro" id="IPR041657">
    <property type="entry name" value="HTH_17"/>
</dbReference>
<reference evidence="3" key="1">
    <citation type="submission" date="2018-04" db="EMBL/GenBank/DDBJ databases">
        <authorList>
            <person name="Watanabe M."/>
            <person name="Kojima H."/>
        </authorList>
    </citation>
    <scope>NUCLEOTIDE SEQUENCE [LARGE SCALE GENOMIC DNA]</scope>
    <source>
        <strain evidence="3">Dysh456</strain>
    </source>
</reference>
<dbReference type="InterPro" id="IPR009061">
    <property type="entry name" value="DNA-bd_dom_put_sf"/>
</dbReference>
<dbReference type="Gene3D" id="3.30.450.40">
    <property type="match status" value="1"/>
</dbReference>
<dbReference type="GO" id="GO:0016301">
    <property type="term" value="F:kinase activity"/>
    <property type="evidence" value="ECO:0007669"/>
    <property type="project" value="UniProtKB-KW"/>
</dbReference>
<feature type="domain" description="GAF" evidence="1">
    <location>
        <begin position="93"/>
        <end position="230"/>
    </location>
</feature>